<keyword evidence="5" id="KW-0028">Amino-acid biosynthesis</keyword>
<dbReference type="HAMAP" id="MF_00131">
    <property type="entry name" value="Trp_synth_alpha"/>
    <property type="match status" value="1"/>
</dbReference>
<evidence type="ECO:0000256" key="4">
    <source>
        <dbReference type="ARBA" id="ARBA00012043"/>
    </source>
</evidence>
<dbReference type="GO" id="GO:0004834">
    <property type="term" value="F:tryptophan synthase activity"/>
    <property type="evidence" value="ECO:0007669"/>
    <property type="project" value="UniProtKB-EC"/>
</dbReference>
<keyword evidence="8 10" id="KW-0456">Lyase</keyword>
<dbReference type="InterPro" id="IPR018204">
    <property type="entry name" value="Trp_synthase_alpha_AS"/>
</dbReference>
<dbReference type="FunFam" id="3.20.20.70:FF:000037">
    <property type="entry name" value="Tryptophan synthase alpha chain"/>
    <property type="match status" value="1"/>
</dbReference>
<dbReference type="CDD" id="cd04724">
    <property type="entry name" value="Tryptophan_synthase_alpha"/>
    <property type="match status" value="1"/>
</dbReference>
<evidence type="ECO:0000313" key="10">
    <source>
        <dbReference type="EMBL" id="VAW64574.1"/>
    </source>
</evidence>
<dbReference type="PANTHER" id="PTHR43406">
    <property type="entry name" value="TRYPTOPHAN SYNTHASE, ALPHA CHAIN"/>
    <property type="match status" value="1"/>
</dbReference>
<dbReference type="SUPFAM" id="SSF51366">
    <property type="entry name" value="Ribulose-phoshate binding barrel"/>
    <property type="match status" value="1"/>
</dbReference>
<evidence type="ECO:0000256" key="8">
    <source>
        <dbReference type="ARBA" id="ARBA00023239"/>
    </source>
</evidence>
<dbReference type="Gene3D" id="3.20.20.70">
    <property type="entry name" value="Aldolase class I"/>
    <property type="match status" value="1"/>
</dbReference>
<dbReference type="GO" id="GO:0005829">
    <property type="term" value="C:cytosol"/>
    <property type="evidence" value="ECO:0007669"/>
    <property type="project" value="TreeGrafter"/>
</dbReference>
<keyword evidence="7" id="KW-0057">Aromatic amino acid biosynthesis</keyword>
<evidence type="ECO:0000256" key="7">
    <source>
        <dbReference type="ARBA" id="ARBA00023141"/>
    </source>
</evidence>
<evidence type="ECO:0000256" key="1">
    <source>
        <dbReference type="ARBA" id="ARBA00003365"/>
    </source>
</evidence>
<gene>
    <name evidence="10" type="ORF">MNBD_GAMMA09-941</name>
</gene>
<dbReference type="UniPathway" id="UPA00035">
    <property type="reaction ID" value="UER00044"/>
</dbReference>
<dbReference type="EMBL" id="UOFI01000056">
    <property type="protein sequence ID" value="VAW64574.1"/>
    <property type="molecule type" value="Genomic_DNA"/>
</dbReference>
<organism evidence="10">
    <name type="scientific">hydrothermal vent metagenome</name>
    <dbReference type="NCBI Taxonomy" id="652676"/>
    <lineage>
        <taxon>unclassified sequences</taxon>
        <taxon>metagenomes</taxon>
        <taxon>ecological metagenomes</taxon>
    </lineage>
</organism>
<comment type="function">
    <text evidence="1">The alpha subunit is responsible for the aldol cleavage of indoleglycerol phosphate to indole and glyceraldehyde 3-phosphate.</text>
</comment>
<evidence type="ECO:0000256" key="6">
    <source>
        <dbReference type="ARBA" id="ARBA00022822"/>
    </source>
</evidence>
<reference evidence="10" key="1">
    <citation type="submission" date="2018-06" db="EMBL/GenBank/DDBJ databases">
        <authorList>
            <person name="Zhirakovskaya E."/>
        </authorList>
    </citation>
    <scope>NUCLEOTIDE SEQUENCE</scope>
</reference>
<comment type="subunit">
    <text evidence="3">Tetramer of two alpha and two beta chains.</text>
</comment>
<evidence type="ECO:0000256" key="2">
    <source>
        <dbReference type="ARBA" id="ARBA00004733"/>
    </source>
</evidence>
<dbReference type="InterPro" id="IPR013785">
    <property type="entry name" value="Aldolase_TIM"/>
</dbReference>
<keyword evidence="6" id="KW-0822">Tryptophan biosynthesis</keyword>
<dbReference type="Pfam" id="PF00290">
    <property type="entry name" value="Trp_syntA"/>
    <property type="match status" value="1"/>
</dbReference>
<dbReference type="NCBIfam" id="TIGR00262">
    <property type="entry name" value="trpA"/>
    <property type="match status" value="1"/>
</dbReference>
<comment type="pathway">
    <text evidence="2">Amino-acid biosynthesis; L-tryptophan biosynthesis; L-tryptophan from chorismate: step 5/5.</text>
</comment>
<protein>
    <recommendedName>
        <fullName evidence="4">tryptophan synthase</fullName>
        <ecNumber evidence="4">4.2.1.20</ecNumber>
    </recommendedName>
</protein>
<dbReference type="PROSITE" id="PS00167">
    <property type="entry name" value="TRP_SYNTHASE_ALPHA"/>
    <property type="match status" value="1"/>
</dbReference>
<name>A0A3B0Y7N7_9ZZZZ</name>
<dbReference type="PANTHER" id="PTHR43406:SF1">
    <property type="entry name" value="TRYPTOPHAN SYNTHASE ALPHA CHAIN, CHLOROPLASTIC"/>
    <property type="match status" value="1"/>
</dbReference>
<dbReference type="AlphaFoldDB" id="A0A3B0Y7N7"/>
<comment type="catalytic activity">
    <reaction evidence="9">
        <text>(1S,2R)-1-C-(indol-3-yl)glycerol 3-phosphate + L-serine = D-glyceraldehyde 3-phosphate + L-tryptophan + H2O</text>
        <dbReference type="Rhea" id="RHEA:10532"/>
        <dbReference type="ChEBI" id="CHEBI:15377"/>
        <dbReference type="ChEBI" id="CHEBI:33384"/>
        <dbReference type="ChEBI" id="CHEBI:57912"/>
        <dbReference type="ChEBI" id="CHEBI:58866"/>
        <dbReference type="ChEBI" id="CHEBI:59776"/>
        <dbReference type="EC" id="4.2.1.20"/>
    </reaction>
</comment>
<evidence type="ECO:0000256" key="9">
    <source>
        <dbReference type="ARBA" id="ARBA00049047"/>
    </source>
</evidence>
<accession>A0A3B0Y7N7</accession>
<evidence type="ECO:0000256" key="3">
    <source>
        <dbReference type="ARBA" id="ARBA00011270"/>
    </source>
</evidence>
<dbReference type="InterPro" id="IPR011060">
    <property type="entry name" value="RibuloseP-bd_barrel"/>
</dbReference>
<evidence type="ECO:0000256" key="5">
    <source>
        <dbReference type="ARBA" id="ARBA00022605"/>
    </source>
</evidence>
<proteinExistence type="inferred from homology"/>
<dbReference type="EC" id="4.2.1.20" evidence="4"/>
<dbReference type="InterPro" id="IPR002028">
    <property type="entry name" value="Trp_synthase_suA"/>
</dbReference>
<sequence length="268" mass="28370">MSRLKAAFEALKAENKTALIPFITAGDPQPSVTVNLMHDMVAAGASILELGVPFSDPMAEGPVIQAACERALLHNVSLKDVLSMVSEFRSKDAITPIVLMGYLNPVEVMGYQVFADEASRAGVDGLILVDLPPEEGENLFSALKENQIDPIFLLAPTSSDERMQTICAQAGGFVYYVSLKGVTGAANLDVASVVKKVSQIRSHTLIPVGVGFGIRDAESAAQVAAVADAVVVGSAIVKRVAENADNPQKISQQVCELLSSMREAMDKV</sequence>